<evidence type="ECO:0000313" key="3">
    <source>
        <dbReference type="EMBL" id="MXO90616.1"/>
    </source>
</evidence>
<dbReference type="InterPro" id="IPR025311">
    <property type="entry name" value="DUF4166"/>
</dbReference>
<evidence type="ECO:0000256" key="1">
    <source>
        <dbReference type="SAM" id="MobiDB-lite"/>
    </source>
</evidence>
<dbReference type="Proteomes" id="UP000442714">
    <property type="component" value="Unassembled WGS sequence"/>
</dbReference>
<gene>
    <name evidence="3" type="ORF">GRI41_07270</name>
</gene>
<evidence type="ECO:0000313" key="4">
    <source>
        <dbReference type="Proteomes" id="UP000442714"/>
    </source>
</evidence>
<name>A0A844ZUF3_9SPHN</name>
<proteinExistence type="predicted"/>
<dbReference type="OrthoDB" id="8844917at2"/>
<keyword evidence="4" id="KW-1185">Reference proteome</keyword>
<dbReference type="Pfam" id="PF13761">
    <property type="entry name" value="DUF4166"/>
    <property type="match status" value="1"/>
</dbReference>
<organism evidence="3 4">
    <name type="scientific">Pontixanthobacter aquaemixtae</name>
    <dbReference type="NCBI Taxonomy" id="1958940"/>
    <lineage>
        <taxon>Bacteria</taxon>
        <taxon>Pseudomonadati</taxon>
        <taxon>Pseudomonadota</taxon>
        <taxon>Alphaproteobacteria</taxon>
        <taxon>Sphingomonadales</taxon>
        <taxon>Erythrobacteraceae</taxon>
        <taxon>Pontixanthobacter</taxon>
    </lineage>
</organism>
<evidence type="ECO:0000259" key="2">
    <source>
        <dbReference type="Pfam" id="PF13761"/>
    </source>
</evidence>
<sequence length="225" mass="25324">MWASRRQRGQQAGAPLAREDAVSSAPYDTRFRRLIGSENWERLPNAVQRRFSKRLGANSVVCYRGVIEKTRHSRLGRALAQFCRLVGGPLPLYPDTAVPAVVIVSEDMASGGQCWTRIYARKHGFPQVIHSAKRFAGPTGLEEYLGKDLGMALRVYAEPDGLVFRSDHYFLLIGRMRIKLPHWIGPGNTTVRHRDLGGGRFAFELDVDHPLFGKLVHQRAIFSDD</sequence>
<feature type="region of interest" description="Disordered" evidence="1">
    <location>
        <begin position="1"/>
        <end position="21"/>
    </location>
</feature>
<dbReference type="EMBL" id="WTYX01000001">
    <property type="protein sequence ID" value="MXO90616.1"/>
    <property type="molecule type" value="Genomic_DNA"/>
</dbReference>
<dbReference type="AlphaFoldDB" id="A0A844ZUF3"/>
<comment type="caution">
    <text evidence="3">The sequence shown here is derived from an EMBL/GenBank/DDBJ whole genome shotgun (WGS) entry which is preliminary data.</text>
</comment>
<protein>
    <submittedName>
        <fullName evidence="3">DUF4166 domain-containing protein</fullName>
    </submittedName>
</protein>
<reference evidence="3 4" key="1">
    <citation type="submission" date="2019-12" db="EMBL/GenBank/DDBJ databases">
        <title>Genomic-based taxomic classification of the family Erythrobacteraceae.</title>
        <authorList>
            <person name="Xu L."/>
        </authorList>
    </citation>
    <scope>NUCLEOTIDE SEQUENCE [LARGE SCALE GENOMIC DNA]</scope>
    <source>
        <strain evidence="3 4">KCTC 52763</strain>
    </source>
</reference>
<feature type="domain" description="DUF4166" evidence="2">
    <location>
        <begin position="43"/>
        <end position="222"/>
    </location>
</feature>
<accession>A0A844ZUF3</accession>